<evidence type="ECO:0000313" key="1">
    <source>
        <dbReference type="EMBL" id="GAA3388848.1"/>
    </source>
</evidence>
<sequence length="70" mass="7399">MAHVGLGKALVNTDTELADRHRREGRRLFAMMQAVDPYHVAGMGPTIIDEASTMAGGIASTNPEGGIHPT</sequence>
<dbReference type="RefSeq" id="WP_345729341.1">
    <property type="nucleotide sequence ID" value="NZ_BAAAYN010000023.1"/>
</dbReference>
<dbReference type="EMBL" id="BAAAYN010000023">
    <property type="protein sequence ID" value="GAA3388848.1"/>
    <property type="molecule type" value="Genomic_DNA"/>
</dbReference>
<keyword evidence="2" id="KW-1185">Reference proteome</keyword>
<gene>
    <name evidence="1" type="ORF">GCM10020369_36650</name>
</gene>
<proteinExistence type="predicted"/>
<protein>
    <submittedName>
        <fullName evidence="1">Uncharacterized protein</fullName>
    </submittedName>
</protein>
<name>A0ABP6SYR6_9ACTN</name>
<dbReference type="Proteomes" id="UP001501676">
    <property type="component" value="Unassembled WGS sequence"/>
</dbReference>
<comment type="caution">
    <text evidence="1">The sequence shown here is derived from an EMBL/GenBank/DDBJ whole genome shotgun (WGS) entry which is preliminary data.</text>
</comment>
<reference evidence="2" key="1">
    <citation type="journal article" date="2019" name="Int. J. Syst. Evol. Microbiol.">
        <title>The Global Catalogue of Microorganisms (GCM) 10K type strain sequencing project: providing services to taxonomists for standard genome sequencing and annotation.</title>
        <authorList>
            <consortium name="The Broad Institute Genomics Platform"/>
            <consortium name="The Broad Institute Genome Sequencing Center for Infectious Disease"/>
            <person name="Wu L."/>
            <person name="Ma J."/>
        </authorList>
    </citation>
    <scope>NUCLEOTIDE SEQUENCE [LARGE SCALE GENOMIC DNA]</scope>
    <source>
        <strain evidence="2">JCM 9458</strain>
    </source>
</reference>
<evidence type="ECO:0000313" key="2">
    <source>
        <dbReference type="Proteomes" id="UP001501676"/>
    </source>
</evidence>
<organism evidence="1 2">
    <name type="scientific">Cryptosporangium minutisporangium</name>
    <dbReference type="NCBI Taxonomy" id="113569"/>
    <lineage>
        <taxon>Bacteria</taxon>
        <taxon>Bacillati</taxon>
        <taxon>Actinomycetota</taxon>
        <taxon>Actinomycetes</taxon>
        <taxon>Cryptosporangiales</taxon>
        <taxon>Cryptosporangiaceae</taxon>
        <taxon>Cryptosporangium</taxon>
    </lineage>
</organism>
<accession>A0ABP6SYR6</accession>